<dbReference type="GO" id="GO:0005886">
    <property type="term" value="C:plasma membrane"/>
    <property type="evidence" value="ECO:0007669"/>
    <property type="project" value="TreeGrafter"/>
</dbReference>
<comment type="subcellular location">
    <subcellularLocation>
        <location evidence="1">Membrane</location>
        <topology evidence="1">Multi-pass membrane protein</topology>
    </subcellularLocation>
</comment>
<keyword evidence="15" id="KW-1185">Reference proteome</keyword>
<evidence type="ECO:0008006" key="16">
    <source>
        <dbReference type="Google" id="ProtNLM"/>
    </source>
</evidence>
<comment type="similarity">
    <text evidence="2 12">Belongs to the amiloride-sensitive sodium channel (TC 1.A.6) family.</text>
</comment>
<organism evidence="14 15">
    <name type="scientific">Exocentrus adspersus</name>
    <dbReference type="NCBI Taxonomy" id="1586481"/>
    <lineage>
        <taxon>Eukaryota</taxon>
        <taxon>Metazoa</taxon>
        <taxon>Ecdysozoa</taxon>
        <taxon>Arthropoda</taxon>
        <taxon>Hexapoda</taxon>
        <taxon>Insecta</taxon>
        <taxon>Pterygota</taxon>
        <taxon>Neoptera</taxon>
        <taxon>Endopterygota</taxon>
        <taxon>Coleoptera</taxon>
        <taxon>Polyphaga</taxon>
        <taxon>Cucujiformia</taxon>
        <taxon>Chrysomeloidea</taxon>
        <taxon>Cerambycidae</taxon>
        <taxon>Lamiinae</taxon>
        <taxon>Acanthocinini</taxon>
        <taxon>Exocentrus</taxon>
    </lineage>
</organism>
<feature type="transmembrane region" description="Helical" evidence="13">
    <location>
        <begin position="9"/>
        <end position="30"/>
    </location>
</feature>
<dbReference type="Gene3D" id="1.10.287.770">
    <property type="entry name" value="YojJ-like"/>
    <property type="match status" value="1"/>
</dbReference>
<dbReference type="AlphaFoldDB" id="A0AAV8VPJ4"/>
<keyword evidence="4 12" id="KW-0894">Sodium channel</keyword>
<keyword evidence="11 12" id="KW-0407">Ion channel</keyword>
<dbReference type="PANTHER" id="PTHR11690:SF253">
    <property type="entry name" value="PICKPOCKET 18-RELATED"/>
    <property type="match status" value="1"/>
</dbReference>
<evidence type="ECO:0000313" key="15">
    <source>
        <dbReference type="Proteomes" id="UP001159042"/>
    </source>
</evidence>
<evidence type="ECO:0000256" key="5">
    <source>
        <dbReference type="ARBA" id="ARBA00022692"/>
    </source>
</evidence>
<keyword evidence="10 12" id="KW-0739">Sodium transport</keyword>
<keyword evidence="9 13" id="KW-0472">Membrane</keyword>
<keyword evidence="6 13" id="KW-1133">Transmembrane helix</keyword>
<sequence>MNISVYEKIFWAVVNIVAITITAVWIQYLWSWYRTDSTFINFDGKITVQEIDFPGIAICNLNKISKRRAYAFAKELSPFLKQENISSIIEDVKLIGNLYDFNMHRQESFWKVQEIFDKYDNLTDFNDLTKRILELTTPCPEVLQQCKWEGKEYPCGQLFFTRLTFDGFCCVFNYIRPSKRSKFYGTRNDYTIPAEPYKSHGAGMRYGLEVVLSNDIDDYLYTTMATTGYKVHIFNCKDFPDVLSGSLQEILVSPGIHTLFSIELDVIRSTPQIESIPTHLRKCVFDSEIRTSFGTYTQSDCLVECKARTMRDLCNCIPFVLPFDPNNTKIKYDGVCSLIDIPCLSQYSRKWTKYYPIGLDSDYLNVEKQDSLYCECLPACDGVNYNIHTNVLPIASDDKNATKINVFFAQADGRLYKIDMTATWFEVISSYGGLMSLIMGLSIVSIIEVAVLLYKILAYYFYTLFKTL</sequence>
<keyword evidence="5 12" id="KW-0812">Transmembrane</keyword>
<name>A0AAV8VPJ4_9CUCU</name>
<evidence type="ECO:0000256" key="3">
    <source>
        <dbReference type="ARBA" id="ARBA00022448"/>
    </source>
</evidence>
<keyword evidence="8 12" id="KW-0406">Ion transport</keyword>
<protein>
    <recommendedName>
        <fullName evidence="16">Sodium channel protein Nach</fullName>
    </recommendedName>
</protein>
<evidence type="ECO:0000256" key="8">
    <source>
        <dbReference type="ARBA" id="ARBA00023065"/>
    </source>
</evidence>
<keyword evidence="7" id="KW-0915">Sodium</keyword>
<dbReference type="Pfam" id="PF00858">
    <property type="entry name" value="ASC"/>
    <property type="match status" value="1"/>
</dbReference>
<comment type="caution">
    <text evidence="14">The sequence shown here is derived from an EMBL/GenBank/DDBJ whole genome shotgun (WGS) entry which is preliminary data.</text>
</comment>
<reference evidence="14 15" key="1">
    <citation type="journal article" date="2023" name="Insect Mol. Biol.">
        <title>Genome sequencing provides insights into the evolution of gene families encoding plant cell wall-degrading enzymes in longhorned beetles.</title>
        <authorList>
            <person name="Shin N.R."/>
            <person name="Okamura Y."/>
            <person name="Kirsch R."/>
            <person name="Pauchet Y."/>
        </authorList>
    </citation>
    <scope>NUCLEOTIDE SEQUENCE [LARGE SCALE GENOMIC DNA]</scope>
    <source>
        <strain evidence="14">EAD_L_NR</strain>
    </source>
</reference>
<gene>
    <name evidence="14" type="ORF">NQ315_016419</name>
</gene>
<evidence type="ECO:0000256" key="6">
    <source>
        <dbReference type="ARBA" id="ARBA00022989"/>
    </source>
</evidence>
<evidence type="ECO:0000313" key="14">
    <source>
        <dbReference type="EMBL" id="KAJ8916278.1"/>
    </source>
</evidence>
<accession>A0AAV8VPJ4</accession>
<proteinExistence type="inferred from homology"/>
<dbReference type="InterPro" id="IPR001873">
    <property type="entry name" value="ENaC"/>
</dbReference>
<evidence type="ECO:0000256" key="13">
    <source>
        <dbReference type="SAM" id="Phobius"/>
    </source>
</evidence>
<evidence type="ECO:0000256" key="11">
    <source>
        <dbReference type="ARBA" id="ARBA00023303"/>
    </source>
</evidence>
<evidence type="ECO:0000256" key="10">
    <source>
        <dbReference type="ARBA" id="ARBA00023201"/>
    </source>
</evidence>
<evidence type="ECO:0000256" key="2">
    <source>
        <dbReference type="ARBA" id="ARBA00007193"/>
    </source>
</evidence>
<dbReference type="Proteomes" id="UP001159042">
    <property type="component" value="Unassembled WGS sequence"/>
</dbReference>
<evidence type="ECO:0000256" key="7">
    <source>
        <dbReference type="ARBA" id="ARBA00023053"/>
    </source>
</evidence>
<dbReference type="GO" id="GO:0015280">
    <property type="term" value="F:ligand-gated sodium channel activity"/>
    <property type="evidence" value="ECO:0007669"/>
    <property type="project" value="TreeGrafter"/>
</dbReference>
<dbReference type="Gene3D" id="2.60.470.10">
    <property type="entry name" value="Acid-sensing ion channels like domains"/>
    <property type="match status" value="1"/>
</dbReference>
<evidence type="ECO:0000256" key="9">
    <source>
        <dbReference type="ARBA" id="ARBA00023136"/>
    </source>
</evidence>
<dbReference type="PRINTS" id="PR01078">
    <property type="entry name" value="AMINACHANNEL"/>
</dbReference>
<dbReference type="EMBL" id="JANEYG010000044">
    <property type="protein sequence ID" value="KAJ8916278.1"/>
    <property type="molecule type" value="Genomic_DNA"/>
</dbReference>
<feature type="transmembrane region" description="Helical" evidence="13">
    <location>
        <begin position="437"/>
        <end position="462"/>
    </location>
</feature>
<evidence type="ECO:0000256" key="1">
    <source>
        <dbReference type="ARBA" id="ARBA00004141"/>
    </source>
</evidence>
<dbReference type="PANTHER" id="PTHR11690">
    <property type="entry name" value="AMILORIDE-SENSITIVE SODIUM CHANNEL-RELATED"/>
    <property type="match status" value="1"/>
</dbReference>
<keyword evidence="3 12" id="KW-0813">Transport</keyword>
<evidence type="ECO:0000256" key="12">
    <source>
        <dbReference type="RuleBase" id="RU000679"/>
    </source>
</evidence>
<evidence type="ECO:0000256" key="4">
    <source>
        <dbReference type="ARBA" id="ARBA00022461"/>
    </source>
</evidence>